<comment type="subcellular location">
    <subcellularLocation>
        <location evidence="1">Secreted</location>
    </subcellularLocation>
</comment>
<comment type="caution">
    <text evidence="9">The sequence shown here is derived from an EMBL/GenBank/DDBJ whole genome shotgun (WGS) entry which is preliminary data.</text>
</comment>
<dbReference type="GO" id="GO:0016020">
    <property type="term" value="C:membrane"/>
    <property type="evidence" value="ECO:0007669"/>
    <property type="project" value="InterPro"/>
</dbReference>
<dbReference type="GO" id="GO:0006955">
    <property type="term" value="P:immune response"/>
    <property type="evidence" value="ECO:0007669"/>
    <property type="project" value="InterPro"/>
</dbReference>
<comment type="similarity">
    <text evidence="2">Belongs to the tumor necrosis factor family.</text>
</comment>
<dbReference type="SUPFAM" id="SSF49842">
    <property type="entry name" value="TNF-like"/>
    <property type="match status" value="1"/>
</dbReference>
<proteinExistence type="inferred from homology"/>
<evidence type="ECO:0000256" key="3">
    <source>
        <dbReference type="ARBA" id="ARBA00022514"/>
    </source>
</evidence>
<evidence type="ECO:0000256" key="6">
    <source>
        <dbReference type="ARBA" id="ARBA00023180"/>
    </source>
</evidence>
<organism evidence="9 10">
    <name type="scientific">Balaenoptera physalus</name>
    <name type="common">Fin whale</name>
    <name type="synonym">Balaena physalus</name>
    <dbReference type="NCBI Taxonomy" id="9770"/>
    <lineage>
        <taxon>Eukaryota</taxon>
        <taxon>Metazoa</taxon>
        <taxon>Chordata</taxon>
        <taxon>Craniata</taxon>
        <taxon>Vertebrata</taxon>
        <taxon>Euteleostomi</taxon>
        <taxon>Mammalia</taxon>
        <taxon>Eutheria</taxon>
        <taxon>Laurasiatheria</taxon>
        <taxon>Artiodactyla</taxon>
        <taxon>Whippomorpha</taxon>
        <taxon>Cetacea</taxon>
        <taxon>Mysticeti</taxon>
        <taxon>Balaenopteridae</taxon>
        <taxon>Balaenoptera</taxon>
    </lineage>
</organism>
<dbReference type="GO" id="GO:0038177">
    <property type="term" value="F:death receptor agonist activity"/>
    <property type="evidence" value="ECO:0007669"/>
    <property type="project" value="TreeGrafter"/>
</dbReference>
<dbReference type="PANTHER" id="PTHR15151">
    <property type="entry name" value="PROTEIN EIGER"/>
    <property type="match status" value="1"/>
</dbReference>
<keyword evidence="4" id="KW-0964">Secreted</keyword>
<dbReference type="GO" id="GO:0005123">
    <property type="term" value="F:death receptor binding"/>
    <property type="evidence" value="ECO:0007669"/>
    <property type="project" value="TreeGrafter"/>
</dbReference>
<dbReference type="AlphaFoldDB" id="A0A643BLS1"/>
<keyword evidence="7" id="KW-0472">Membrane</keyword>
<feature type="domain" description="THD" evidence="8">
    <location>
        <begin position="195"/>
        <end position="306"/>
    </location>
</feature>
<evidence type="ECO:0000259" key="8">
    <source>
        <dbReference type="PROSITE" id="PS50049"/>
    </source>
</evidence>
<dbReference type="EMBL" id="SGJD01011154">
    <property type="protein sequence ID" value="KAB0388803.1"/>
    <property type="molecule type" value="Genomic_DNA"/>
</dbReference>
<sequence length="312" mass="34884">PVKNKKKVRSFNNLSFTKRTLLPIPHSHLHPKPKSLYIPTPIGNLPGADILPKERKQDLLGPMAPQDLQDLQDPKDPRGFQGFLEFQEQLLWDHLALQVLLVLKDPLVSRDLLTSVGERLVSLLGAGPTEDAGREQVLLIKLELEKTRFRHLALPHLSLPHYSCLVTAINLRSCTPWCICRAKGQQSKSKMMLFVKLGLLGYPGCIGMGLWGGVLNDWSRITMNPKVFKLHPRSGELEVLVDGTYFIYSQVECTRSIETGKTNYNTCYTAGVCLLKARQKIAVKMVHADISINMSKHTTFFGAIRLGEAPAS</sequence>
<dbReference type="GO" id="GO:0005164">
    <property type="term" value="F:tumor necrosis factor receptor binding"/>
    <property type="evidence" value="ECO:0007669"/>
    <property type="project" value="InterPro"/>
</dbReference>
<keyword evidence="7" id="KW-1133">Transmembrane helix</keyword>
<dbReference type="GO" id="GO:0005615">
    <property type="term" value="C:extracellular space"/>
    <property type="evidence" value="ECO:0007669"/>
    <property type="project" value="UniProtKB-KW"/>
</dbReference>
<dbReference type="InterPro" id="IPR051748">
    <property type="entry name" value="TNF_Ligand_Superfamily"/>
</dbReference>
<dbReference type="InterPro" id="IPR008983">
    <property type="entry name" value="Tumour_necrosis_fac-like_dom"/>
</dbReference>
<dbReference type="InterPro" id="IPR006052">
    <property type="entry name" value="TNF_dom"/>
</dbReference>
<evidence type="ECO:0000256" key="2">
    <source>
        <dbReference type="ARBA" id="ARBA00008670"/>
    </source>
</evidence>
<dbReference type="PANTHER" id="PTHR15151:SF13">
    <property type="entry name" value="ECTODYSPLASIN-A"/>
    <property type="match status" value="1"/>
</dbReference>
<keyword evidence="10" id="KW-1185">Reference proteome</keyword>
<dbReference type="GO" id="GO:0048513">
    <property type="term" value="P:animal organ development"/>
    <property type="evidence" value="ECO:0007669"/>
    <property type="project" value="TreeGrafter"/>
</dbReference>
<evidence type="ECO:0000256" key="1">
    <source>
        <dbReference type="ARBA" id="ARBA00004613"/>
    </source>
</evidence>
<keyword evidence="7" id="KW-0812">Transmembrane</keyword>
<dbReference type="Proteomes" id="UP000437017">
    <property type="component" value="Unassembled WGS sequence"/>
</dbReference>
<evidence type="ECO:0000256" key="4">
    <source>
        <dbReference type="ARBA" id="ARBA00022525"/>
    </source>
</evidence>
<evidence type="ECO:0000313" key="9">
    <source>
        <dbReference type="EMBL" id="KAB0388803.1"/>
    </source>
</evidence>
<dbReference type="OrthoDB" id="6159739at2759"/>
<name>A0A643BLS1_BALPH</name>
<evidence type="ECO:0000313" key="10">
    <source>
        <dbReference type="Proteomes" id="UP000437017"/>
    </source>
</evidence>
<keyword evidence="3" id="KW-0202">Cytokine</keyword>
<evidence type="ECO:0000256" key="7">
    <source>
        <dbReference type="SAM" id="Phobius"/>
    </source>
</evidence>
<keyword evidence="6" id="KW-0325">Glycoprotein</keyword>
<reference evidence="9 10" key="1">
    <citation type="journal article" date="2019" name="PLoS ONE">
        <title>Genomic analyses reveal an absence of contemporary introgressive admixture between fin whales and blue whales, despite known hybrids.</title>
        <authorList>
            <person name="Westbury M.V."/>
            <person name="Petersen B."/>
            <person name="Lorenzen E.D."/>
        </authorList>
    </citation>
    <scope>NUCLEOTIDE SEQUENCE [LARGE SCALE GENOMIC DNA]</scope>
    <source>
        <strain evidence="9">FinWhale-01</strain>
    </source>
</reference>
<feature type="transmembrane region" description="Helical" evidence="7">
    <location>
        <begin position="193"/>
        <end position="214"/>
    </location>
</feature>
<protein>
    <recommendedName>
        <fullName evidence="8">THD domain-containing protein</fullName>
    </recommendedName>
</protein>
<evidence type="ECO:0000256" key="5">
    <source>
        <dbReference type="ARBA" id="ARBA00023157"/>
    </source>
</evidence>
<dbReference type="PROSITE" id="PS50049">
    <property type="entry name" value="THD_2"/>
    <property type="match status" value="1"/>
</dbReference>
<accession>A0A643BLS1</accession>
<dbReference type="Gene3D" id="2.60.120.40">
    <property type="match status" value="2"/>
</dbReference>
<gene>
    <name evidence="9" type="ORF">E2I00_014934</name>
</gene>
<feature type="non-terminal residue" evidence="9">
    <location>
        <position position="1"/>
    </location>
</feature>
<dbReference type="GO" id="GO:0005125">
    <property type="term" value="F:cytokine activity"/>
    <property type="evidence" value="ECO:0007669"/>
    <property type="project" value="UniProtKB-KW"/>
</dbReference>
<keyword evidence="5" id="KW-1015">Disulfide bond</keyword>